<dbReference type="SUPFAM" id="SSF53649">
    <property type="entry name" value="Alkaline phosphatase-like"/>
    <property type="match status" value="1"/>
</dbReference>
<dbReference type="Pfam" id="PF07394">
    <property type="entry name" value="DUF1501"/>
    <property type="match status" value="1"/>
</dbReference>
<dbReference type="PROSITE" id="PS51318">
    <property type="entry name" value="TAT"/>
    <property type="match status" value="1"/>
</dbReference>
<dbReference type="PANTHER" id="PTHR43737">
    <property type="entry name" value="BLL7424 PROTEIN"/>
    <property type="match status" value="1"/>
</dbReference>
<name>A0A432MIS4_9BACT</name>
<sequence length="477" mass="52390">MDRPDLLLPSRRRMLRDSAAGFGLVALAAMLADDARASSSSSSPRDGSSPKPPHFEPKAKRVIFLFMKGGPSHLDTFDEKPLLRRDDGKPLPFAKPRVQFAETGALLASPWRFRRHGESGQPVSSLFPNVARCVDDLCIIKSLHGTNPAHGGALLKLHTGSDTFVRPSMGAWIAYGLGTENQNLPAFVTICPTLAHGGVRNWGSAFLPASCQGTPLGNASVPSDQARVGYIDNPRFPRRLQREQLDLLADLHRNHQALTGGDPALEGRIASFELAFRMQAEMPEAQDLSGESRATIRDYGLDDPVTADFGRQCLLARRLSERGVRFVQVTHSDTNVQWDQHSNLKQGHEKNAREVDRPIAALLRDLKARGLLEDTLVLWGGEFGRTPTAQGKDGRDHNPEGFTMWLAGGGVKPGISFGATDDYGYYAVEDKVHIHDLHATLLHLLGLDHERLTYRHAGRDFRLTDVAGRVVHEIIAS</sequence>
<feature type="compositionally biased region" description="Low complexity" evidence="1">
    <location>
        <begin position="35"/>
        <end position="49"/>
    </location>
</feature>
<feature type="region of interest" description="Disordered" evidence="1">
    <location>
        <begin position="35"/>
        <end position="55"/>
    </location>
</feature>
<proteinExistence type="predicted"/>
<dbReference type="Gene3D" id="3.40.720.10">
    <property type="entry name" value="Alkaline Phosphatase, subunit A"/>
    <property type="match status" value="1"/>
</dbReference>
<dbReference type="AlphaFoldDB" id="A0A432MIS4"/>
<dbReference type="InterPro" id="IPR017850">
    <property type="entry name" value="Alkaline_phosphatase_core_sf"/>
</dbReference>
<dbReference type="OrthoDB" id="127333at2"/>
<comment type="caution">
    <text evidence="2">The sequence shown here is derived from an EMBL/GenBank/DDBJ whole genome shotgun (WGS) entry which is preliminary data.</text>
</comment>
<dbReference type="EMBL" id="RYZH01000026">
    <property type="protein sequence ID" value="RUL87056.1"/>
    <property type="molecule type" value="Genomic_DNA"/>
</dbReference>
<dbReference type="RefSeq" id="WP_126726100.1">
    <property type="nucleotide sequence ID" value="NZ_RYZH01000026.1"/>
</dbReference>
<reference evidence="2 3" key="2">
    <citation type="submission" date="2019-01" db="EMBL/GenBank/DDBJ databases">
        <title>Tautonia sociabilis, a novel thermotolerant planctomycete of Isosphaeraceae family, isolated from a 4000 m deep subterranean habitat.</title>
        <authorList>
            <person name="Kovaleva O.L."/>
            <person name="Elcheninov A.G."/>
            <person name="Van Heerden E."/>
            <person name="Toshchakov S.V."/>
            <person name="Novikov A."/>
            <person name="Bonch-Osmolovskaya E.A."/>
            <person name="Kublanov I.V."/>
        </authorList>
    </citation>
    <scope>NUCLEOTIDE SEQUENCE [LARGE SCALE GENOMIC DNA]</scope>
    <source>
        <strain evidence="2 3">GM2012</strain>
    </source>
</reference>
<dbReference type="Proteomes" id="UP000280296">
    <property type="component" value="Unassembled WGS sequence"/>
</dbReference>
<evidence type="ECO:0000256" key="1">
    <source>
        <dbReference type="SAM" id="MobiDB-lite"/>
    </source>
</evidence>
<organism evidence="2 3">
    <name type="scientific">Tautonia sociabilis</name>
    <dbReference type="NCBI Taxonomy" id="2080755"/>
    <lineage>
        <taxon>Bacteria</taxon>
        <taxon>Pseudomonadati</taxon>
        <taxon>Planctomycetota</taxon>
        <taxon>Planctomycetia</taxon>
        <taxon>Isosphaerales</taxon>
        <taxon>Isosphaeraceae</taxon>
        <taxon>Tautonia</taxon>
    </lineage>
</organism>
<reference evidence="2 3" key="1">
    <citation type="submission" date="2018-12" db="EMBL/GenBank/DDBJ databases">
        <authorList>
            <person name="Toschakov S.V."/>
        </authorList>
    </citation>
    <scope>NUCLEOTIDE SEQUENCE [LARGE SCALE GENOMIC DNA]</scope>
    <source>
        <strain evidence="2 3">GM2012</strain>
    </source>
</reference>
<protein>
    <submittedName>
        <fullName evidence="2">DUF1501 domain-containing protein</fullName>
    </submittedName>
</protein>
<keyword evidence="3" id="KW-1185">Reference proteome</keyword>
<dbReference type="InterPro" id="IPR010869">
    <property type="entry name" value="DUF1501"/>
</dbReference>
<evidence type="ECO:0000313" key="3">
    <source>
        <dbReference type="Proteomes" id="UP000280296"/>
    </source>
</evidence>
<accession>A0A432MIS4</accession>
<gene>
    <name evidence="2" type="ORF">TsocGM_14030</name>
</gene>
<evidence type="ECO:0000313" key="2">
    <source>
        <dbReference type="EMBL" id="RUL87056.1"/>
    </source>
</evidence>
<dbReference type="InterPro" id="IPR006311">
    <property type="entry name" value="TAT_signal"/>
</dbReference>
<dbReference type="PANTHER" id="PTHR43737:SF1">
    <property type="entry name" value="DUF1501 DOMAIN-CONTAINING PROTEIN"/>
    <property type="match status" value="1"/>
</dbReference>